<dbReference type="SMART" id="SM00359">
    <property type="entry name" value="PUA"/>
    <property type="match status" value="1"/>
</dbReference>
<dbReference type="GO" id="GO:0003723">
    <property type="term" value="F:RNA binding"/>
    <property type="evidence" value="ECO:0007669"/>
    <property type="project" value="InterPro"/>
</dbReference>
<dbReference type="CDD" id="cd11609">
    <property type="entry name" value="MCT1_N"/>
    <property type="match status" value="1"/>
</dbReference>
<dbReference type="GO" id="GO:0005737">
    <property type="term" value="C:cytoplasm"/>
    <property type="evidence" value="ECO:0007669"/>
    <property type="project" value="UniProtKB-SubCell"/>
</dbReference>
<evidence type="ECO:0000259" key="4">
    <source>
        <dbReference type="SMART" id="SM00359"/>
    </source>
</evidence>
<dbReference type="PANTHER" id="PTHR22798:SF0">
    <property type="entry name" value="MALIGNANT T-CELL-AMPLIFIED SEQUENCE 1"/>
    <property type="match status" value="1"/>
</dbReference>
<protein>
    <recommendedName>
        <fullName evidence="4">PUA domain-containing protein</fullName>
    </recommendedName>
</protein>
<evidence type="ECO:0000313" key="6">
    <source>
        <dbReference type="Proteomes" id="UP001164286"/>
    </source>
</evidence>
<dbReference type="EMBL" id="JAKWFO010000005">
    <property type="protein sequence ID" value="KAI9635852.1"/>
    <property type="molecule type" value="Genomic_DNA"/>
</dbReference>
<dbReference type="PROSITE" id="PS50890">
    <property type="entry name" value="PUA"/>
    <property type="match status" value="1"/>
</dbReference>
<dbReference type="GO" id="GO:0001731">
    <property type="term" value="P:formation of translation preinitiation complex"/>
    <property type="evidence" value="ECO:0007669"/>
    <property type="project" value="TreeGrafter"/>
</dbReference>
<name>A0AA38H7G7_9TREE</name>
<gene>
    <name evidence="5" type="ORF">MKK02DRAFT_44548</name>
</gene>
<feature type="region of interest" description="Disordered" evidence="3">
    <location>
        <begin position="1"/>
        <end position="22"/>
    </location>
</feature>
<sequence length="258" mass="27341">MFKKFHPKDDVSGSTSLKSSVQRGIRSALLTQYPFLTQPAYRDPSAAAPLSMEEVAVADVPEAADEDEEDTGKSSKKKGGKKGGGKGGGKSKGKGKDKGGEVAEAEEEDGEQNVLDEIWPKKEALGLTKCHDRISLYTLAGTPLFFNHFDGPYIPTLKLLHQYPAMLPHVRIDRGAIKFLLAGANMMAPGLLSAGGALPDGLDKDAIVAVHAEGKNHACGIGKMAESSADVKKSGKGVAVEILCWIGDDLWKVDSIGL</sequence>
<feature type="compositionally biased region" description="Polar residues" evidence="3">
    <location>
        <begin position="12"/>
        <end position="22"/>
    </location>
</feature>
<organism evidence="5 6">
    <name type="scientific">Dioszegia hungarica</name>
    <dbReference type="NCBI Taxonomy" id="4972"/>
    <lineage>
        <taxon>Eukaryota</taxon>
        <taxon>Fungi</taxon>
        <taxon>Dikarya</taxon>
        <taxon>Basidiomycota</taxon>
        <taxon>Agaricomycotina</taxon>
        <taxon>Tremellomycetes</taxon>
        <taxon>Tremellales</taxon>
        <taxon>Bulleribasidiaceae</taxon>
        <taxon>Dioszegia</taxon>
    </lineage>
</organism>
<feature type="domain" description="PUA" evidence="4">
    <location>
        <begin position="168"/>
        <end position="247"/>
    </location>
</feature>
<dbReference type="SUPFAM" id="SSF88697">
    <property type="entry name" value="PUA domain-like"/>
    <property type="match status" value="1"/>
</dbReference>
<dbReference type="InterPro" id="IPR041366">
    <property type="entry name" value="Pre-PUA"/>
</dbReference>
<reference evidence="5" key="1">
    <citation type="journal article" date="2022" name="G3 (Bethesda)">
        <title>High quality genome of the basidiomycete yeast Dioszegia hungarica PDD-24b-2 isolated from cloud water.</title>
        <authorList>
            <person name="Jarrige D."/>
            <person name="Haridas S."/>
            <person name="Bleykasten-Grosshans C."/>
            <person name="Joly M."/>
            <person name="Nadalig T."/>
            <person name="Sancelme M."/>
            <person name="Vuilleumier S."/>
            <person name="Grigoriev I.V."/>
            <person name="Amato P."/>
            <person name="Bringel F."/>
        </authorList>
    </citation>
    <scope>NUCLEOTIDE SEQUENCE</scope>
    <source>
        <strain evidence="5">PDD-24b-2</strain>
    </source>
</reference>
<dbReference type="InterPro" id="IPR015947">
    <property type="entry name" value="PUA-like_sf"/>
</dbReference>
<dbReference type="InterPro" id="IPR002478">
    <property type="entry name" value="PUA"/>
</dbReference>
<dbReference type="Pfam" id="PF17832">
    <property type="entry name" value="Pre-PUA"/>
    <property type="match status" value="1"/>
</dbReference>
<dbReference type="InterPro" id="IPR016437">
    <property type="entry name" value="MCT-1/Tma20"/>
</dbReference>
<evidence type="ECO:0000256" key="2">
    <source>
        <dbReference type="ARBA" id="ARBA00022490"/>
    </source>
</evidence>
<dbReference type="InterPro" id="IPR004521">
    <property type="entry name" value="Uncharacterised_CHP00451"/>
</dbReference>
<dbReference type="GeneID" id="77732189"/>
<dbReference type="PANTHER" id="PTHR22798">
    <property type="entry name" value="MCT-1 PROTEIN"/>
    <property type="match status" value="1"/>
</dbReference>
<dbReference type="AlphaFoldDB" id="A0AA38H7G7"/>
<comment type="caution">
    <text evidence="5">The sequence shown here is derived from an EMBL/GenBank/DDBJ whole genome shotgun (WGS) entry which is preliminary data.</text>
</comment>
<feature type="region of interest" description="Disordered" evidence="3">
    <location>
        <begin position="42"/>
        <end position="115"/>
    </location>
</feature>
<accession>A0AA38H7G7</accession>
<dbReference type="Proteomes" id="UP001164286">
    <property type="component" value="Unassembled WGS sequence"/>
</dbReference>
<dbReference type="InterPro" id="IPR048248">
    <property type="entry name" value="PUA_eIF2d-like"/>
</dbReference>
<evidence type="ECO:0000256" key="1">
    <source>
        <dbReference type="ARBA" id="ARBA00004496"/>
    </source>
</evidence>
<proteinExistence type="predicted"/>
<keyword evidence="2" id="KW-0963">Cytoplasm</keyword>
<evidence type="ECO:0000256" key="3">
    <source>
        <dbReference type="SAM" id="MobiDB-lite"/>
    </source>
</evidence>
<dbReference type="Gene3D" id="3.10.400.20">
    <property type="match status" value="1"/>
</dbReference>
<feature type="compositionally biased region" description="Basic residues" evidence="3">
    <location>
        <begin position="74"/>
        <end position="93"/>
    </location>
</feature>
<keyword evidence="6" id="KW-1185">Reference proteome</keyword>
<dbReference type="RefSeq" id="XP_052945629.1">
    <property type="nucleotide sequence ID" value="XM_053092984.1"/>
</dbReference>
<dbReference type="NCBIfam" id="TIGR00451">
    <property type="entry name" value="unchar_dom_2"/>
    <property type="match status" value="1"/>
</dbReference>
<evidence type="ECO:0000313" key="5">
    <source>
        <dbReference type="EMBL" id="KAI9635852.1"/>
    </source>
</evidence>
<dbReference type="Pfam" id="PF26292">
    <property type="entry name" value="PUA_elF2D"/>
    <property type="match status" value="1"/>
</dbReference>
<comment type="subcellular location">
    <subcellularLocation>
        <location evidence="1">Cytoplasm</location>
    </subcellularLocation>
</comment>
<dbReference type="CDD" id="cd21155">
    <property type="entry name" value="PUA_MCTS-1-like"/>
    <property type="match status" value="1"/>
</dbReference>